<keyword evidence="3" id="KW-0326">Glycosidase</keyword>
<dbReference type="Pfam" id="PF00150">
    <property type="entry name" value="Cellulase"/>
    <property type="match status" value="1"/>
</dbReference>
<dbReference type="InterPro" id="IPR000772">
    <property type="entry name" value="Ricin_B_lectin"/>
</dbReference>
<sequence length="652" mass="72076">MKSLSFFTLSGLLVTAAYADLSKIVRVDVASQQFIDVEGRSRHFHGTNMVKKKFPFHKDIHTFIPGGSVVEQDIEYLKELNVNVVRLGVHWAGVEPVRGVYNQTYLDITHTIIKRLQDNGIYTLVDQHQDVWASQICGHGAPSWFVKPDWVLPEHRMPVPQKPTPFAVDSNGIPSDADCDTIAWGTSYLDFAVANAFGRLYNNYDNLGDAWAAYWTVVSTAYHQLPGVMGYDLMNEPWVGDNNANPLLLIPGVADHENLEPLWNKGNTAIRAVDNTTIVMFEGATYDILSGFHDVPGGDGSKTANSYHYYNPPQLGTLEDTIKNRITDATRLKTMGMLTEFLFWDRSDKGIADTLKSLRYADKYLQSWAAWAYEELFDASAGTDHWGPGPTESGTIKSGTMGPFPGLAIIHARTFAEATAGITKTSYFEDVTGKYWVSWVVNTAITAPGLVRISPTVYYPDSIRVVSNPPDSITFTLESPNVVRLHYTAAASNYNGQTIVASIQPFYPTGTITNTASGNKCIDVFNATVNANNPVILFTCGPRWNQVWKFKDGTIQIAFDQNHASNKYCLDTLPIPNQTYQSVVLNSCQNDKASQKWNVQSGNIVNAVSGYCVDINGANYKDGTNLLAYPCGNKQANQAWVLPVGVDGIWKV</sequence>
<dbReference type="InterPro" id="IPR001547">
    <property type="entry name" value="Glyco_hydro_5"/>
</dbReference>
<evidence type="ECO:0000256" key="1">
    <source>
        <dbReference type="ARBA" id="ARBA00005641"/>
    </source>
</evidence>
<proteinExistence type="inferred from homology"/>
<comment type="similarity">
    <text evidence="1">Belongs to the glycosyl hydrolase 5 (cellulase A) family.</text>
</comment>
<dbReference type="SUPFAM" id="SSF51445">
    <property type="entry name" value="(Trans)glycosidases"/>
    <property type="match status" value="1"/>
</dbReference>
<name>A0AAV9WXR5_9PEZI</name>
<feature type="domain" description="Ricin B lectin" evidence="5">
    <location>
        <begin position="510"/>
        <end position="643"/>
    </location>
</feature>
<dbReference type="InterPro" id="IPR035992">
    <property type="entry name" value="Ricin_B-like_lectins"/>
</dbReference>
<keyword evidence="4" id="KW-0732">Signal</keyword>
<keyword evidence="2" id="KW-0378">Hydrolase</keyword>
<keyword evidence="7" id="KW-1185">Reference proteome</keyword>
<reference evidence="6 7" key="1">
    <citation type="submission" date="2019-10" db="EMBL/GenBank/DDBJ databases">
        <authorList>
            <person name="Palmer J.M."/>
        </authorList>
    </citation>
    <scope>NUCLEOTIDE SEQUENCE [LARGE SCALE GENOMIC DNA]</scope>
    <source>
        <strain evidence="6 7">TWF694</strain>
    </source>
</reference>
<gene>
    <name evidence="6" type="ORF">TWF694_004305</name>
</gene>
<dbReference type="GO" id="GO:0000272">
    <property type="term" value="P:polysaccharide catabolic process"/>
    <property type="evidence" value="ECO:0007669"/>
    <property type="project" value="InterPro"/>
</dbReference>
<evidence type="ECO:0000256" key="3">
    <source>
        <dbReference type="ARBA" id="ARBA00023295"/>
    </source>
</evidence>
<dbReference type="SUPFAM" id="SSF50370">
    <property type="entry name" value="Ricin B-like lectins"/>
    <property type="match status" value="1"/>
</dbReference>
<evidence type="ECO:0000259" key="5">
    <source>
        <dbReference type="SMART" id="SM00458"/>
    </source>
</evidence>
<evidence type="ECO:0000256" key="2">
    <source>
        <dbReference type="ARBA" id="ARBA00022801"/>
    </source>
</evidence>
<dbReference type="InterPro" id="IPR052066">
    <property type="entry name" value="Glycosphingolipid_Hydrolases"/>
</dbReference>
<evidence type="ECO:0000313" key="7">
    <source>
        <dbReference type="Proteomes" id="UP001365542"/>
    </source>
</evidence>
<evidence type="ECO:0000256" key="4">
    <source>
        <dbReference type="SAM" id="SignalP"/>
    </source>
</evidence>
<dbReference type="PANTHER" id="PTHR31308">
    <property type="match status" value="1"/>
</dbReference>
<dbReference type="Pfam" id="PF00652">
    <property type="entry name" value="Ricin_B_lectin"/>
    <property type="match status" value="1"/>
</dbReference>
<dbReference type="PROSITE" id="PS50231">
    <property type="entry name" value="RICIN_B_LECTIN"/>
    <property type="match status" value="1"/>
</dbReference>
<feature type="signal peptide" evidence="4">
    <location>
        <begin position="1"/>
        <end position="19"/>
    </location>
</feature>
<dbReference type="Gene3D" id="2.80.10.50">
    <property type="match status" value="2"/>
</dbReference>
<dbReference type="EMBL" id="JAVHJO010000014">
    <property type="protein sequence ID" value="KAK6529087.1"/>
    <property type="molecule type" value="Genomic_DNA"/>
</dbReference>
<dbReference type="AlphaFoldDB" id="A0AAV9WXR5"/>
<dbReference type="PANTHER" id="PTHR31308:SF3">
    <property type="entry name" value="ENDOGLYCOCERAMIDASE"/>
    <property type="match status" value="1"/>
</dbReference>
<dbReference type="SMART" id="SM00458">
    <property type="entry name" value="RICIN"/>
    <property type="match status" value="1"/>
</dbReference>
<dbReference type="GO" id="GO:0004553">
    <property type="term" value="F:hydrolase activity, hydrolyzing O-glycosyl compounds"/>
    <property type="evidence" value="ECO:0007669"/>
    <property type="project" value="InterPro"/>
</dbReference>
<accession>A0AAV9WXR5</accession>
<organism evidence="6 7">
    <name type="scientific">Orbilia ellipsospora</name>
    <dbReference type="NCBI Taxonomy" id="2528407"/>
    <lineage>
        <taxon>Eukaryota</taxon>
        <taxon>Fungi</taxon>
        <taxon>Dikarya</taxon>
        <taxon>Ascomycota</taxon>
        <taxon>Pezizomycotina</taxon>
        <taxon>Orbiliomycetes</taxon>
        <taxon>Orbiliales</taxon>
        <taxon>Orbiliaceae</taxon>
        <taxon>Orbilia</taxon>
    </lineage>
</organism>
<dbReference type="Gene3D" id="3.20.20.80">
    <property type="entry name" value="Glycosidases"/>
    <property type="match status" value="1"/>
</dbReference>
<dbReference type="CDD" id="cd00161">
    <property type="entry name" value="beta-trefoil_Ricin-like"/>
    <property type="match status" value="1"/>
</dbReference>
<feature type="chain" id="PRO_5043586662" description="Ricin B lectin domain-containing protein" evidence="4">
    <location>
        <begin position="20"/>
        <end position="652"/>
    </location>
</feature>
<comment type="caution">
    <text evidence="6">The sequence shown here is derived from an EMBL/GenBank/DDBJ whole genome shotgun (WGS) entry which is preliminary data.</text>
</comment>
<evidence type="ECO:0000313" key="6">
    <source>
        <dbReference type="EMBL" id="KAK6529087.1"/>
    </source>
</evidence>
<dbReference type="Proteomes" id="UP001365542">
    <property type="component" value="Unassembled WGS sequence"/>
</dbReference>
<dbReference type="InterPro" id="IPR017853">
    <property type="entry name" value="GH"/>
</dbReference>
<protein>
    <recommendedName>
        <fullName evidence="5">Ricin B lectin domain-containing protein</fullName>
    </recommendedName>
</protein>